<name>A0A7W6C354_9SPHN</name>
<comment type="caution">
    <text evidence="1">The sequence shown here is derived from an EMBL/GenBank/DDBJ whole genome shotgun (WGS) entry which is preliminary data.</text>
</comment>
<accession>A0A7W6C354</accession>
<dbReference type="AlphaFoldDB" id="A0A7W6C354"/>
<dbReference type="EMBL" id="JACIDY010000014">
    <property type="protein sequence ID" value="MBB3941662.1"/>
    <property type="molecule type" value="Genomic_DNA"/>
</dbReference>
<sequence length="67" mass="7137">MKLTAQVIEDAMGDDRGARDLWEASRRAIIGGDFAGDSPRGRGTWIDAIISIIAFAQAFDVRVSAAG</sequence>
<protein>
    <submittedName>
        <fullName evidence="1">Uncharacterized protein</fullName>
    </submittedName>
</protein>
<organism evidence="1 2">
    <name type="scientific">Novosphingobium fluoreni</name>
    <dbReference type="NCBI Taxonomy" id="1391222"/>
    <lineage>
        <taxon>Bacteria</taxon>
        <taxon>Pseudomonadati</taxon>
        <taxon>Pseudomonadota</taxon>
        <taxon>Alphaproteobacteria</taxon>
        <taxon>Sphingomonadales</taxon>
        <taxon>Sphingomonadaceae</taxon>
        <taxon>Novosphingobium</taxon>
    </lineage>
</organism>
<keyword evidence="2" id="KW-1185">Reference proteome</keyword>
<evidence type="ECO:0000313" key="2">
    <source>
        <dbReference type="Proteomes" id="UP000561459"/>
    </source>
</evidence>
<evidence type="ECO:0000313" key="1">
    <source>
        <dbReference type="EMBL" id="MBB3941662.1"/>
    </source>
</evidence>
<gene>
    <name evidence="1" type="ORF">GGR39_003343</name>
</gene>
<proteinExistence type="predicted"/>
<dbReference type="Proteomes" id="UP000561459">
    <property type="component" value="Unassembled WGS sequence"/>
</dbReference>
<reference evidence="1 2" key="1">
    <citation type="submission" date="2020-08" db="EMBL/GenBank/DDBJ databases">
        <title>Genomic Encyclopedia of Type Strains, Phase IV (KMG-IV): sequencing the most valuable type-strain genomes for metagenomic binning, comparative biology and taxonomic classification.</title>
        <authorList>
            <person name="Goeker M."/>
        </authorList>
    </citation>
    <scope>NUCLEOTIDE SEQUENCE [LARGE SCALE GENOMIC DNA]</scope>
    <source>
        <strain evidence="1 2">DSM 27568</strain>
    </source>
</reference>